<dbReference type="AlphaFoldDB" id="A0A1I3SU86"/>
<dbReference type="EMBL" id="FORH01000004">
    <property type="protein sequence ID" value="SFJ61409.1"/>
    <property type="molecule type" value="Genomic_DNA"/>
</dbReference>
<evidence type="ECO:0000313" key="1">
    <source>
        <dbReference type="EMBL" id="SFJ61409.1"/>
    </source>
</evidence>
<reference evidence="2" key="1">
    <citation type="submission" date="2016-10" db="EMBL/GenBank/DDBJ databases">
        <authorList>
            <person name="Varghese N."/>
            <person name="Submissions S."/>
        </authorList>
    </citation>
    <scope>NUCLEOTIDE SEQUENCE [LARGE SCALE GENOMIC DNA]</scope>
    <source>
        <strain evidence="2">DSM 26471</strain>
    </source>
</reference>
<protein>
    <recommendedName>
        <fullName evidence="3">Flagellar FliJ protein</fullName>
    </recommendedName>
</protein>
<gene>
    <name evidence="1" type="ORF">SAMN04487991_2568</name>
</gene>
<keyword evidence="2" id="KW-1185">Reference proteome</keyword>
<dbReference type="STRING" id="588602.SAMN04487991_2568"/>
<dbReference type="RefSeq" id="WP_090061085.1">
    <property type="nucleotide sequence ID" value="NZ_FORH01000004.1"/>
</dbReference>
<evidence type="ECO:0000313" key="2">
    <source>
        <dbReference type="Proteomes" id="UP000199630"/>
    </source>
</evidence>
<proteinExistence type="predicted"/>
<dbReference type="OrthoDB" id="7874637at2"/>
<accession>A0A1I3SU86</accession>
<evidence type="ECO:0008006" key="3">
    <source>
        <dbReference type="Google" id="ProtNLM"/>
    </source>
</evidence>
<name>A0A1I3SU86_9RHOB</name>
<dbReference type="Proteomes" id="UP000199630">
    <property type="component" value="Unassembled WGS sequence"/>
</dbReference>
<sequence length="119" mass="13630">MTKRFAQLKRLQEVAELALNSELAKLADIKREEEGPRARLRQIEEARAERAAALSAADGFDMASLMGVDRAWDKWADQEKRQALRDLARVAERREAQLELTRKAFGKKDALSRLAERDH</sequence>
<organism evidence="1 2">
    <name type="scientific">Celeribacter neptunius</name>
    <dbReference type="NCBI Taxonomy" id="588602"/>
    <lineage>
        <taxon>Bacteria</taxon>
        <taxon>Pseudomonadati</taxon>
        <taxon>Pseudomonadota</taxon>
        <taxon>Alphaproteobacteria</taxon>
        <taxon>Rhodobacterales</taxon>
        <taxon>Roseobacteraceae</taxon>
        <taxon>Celeribacter</taxon>
    </lineage>
</organism>